<dbReference type="SUPFAM" id="SSF55874">
    <property type="entry name" value="ATPase domain of HSP90 chaperone/DNA topoisomerase II/histidine kinase"/>
    <property type="match status" value="1"/>
</dbReference>
<gene>
    <name evidence="12" type="ORF">HMPREF9004_0764</name>
</gene>
<dbReference type="PANTHER" id="PTHR42878">
    <property type="entry name" value="TWO-COMPONENT HISTIDINE KINASE"/>
    <property type="match status" value="1"/>
</dbReference>
<evidence type="ECO:0000256" key="2">
    <source>
        <dbReference type="ARBA" id="ARBA00004236"/>
    </source>
</evidence>
<dbReference type="RefSeq" id="WP_005962493.1">
    <property type="nucleotide sequence ID" value="NZ_CP040505.1"/>
</dbReference>
<dbReference type="InterPro" id="IPR003594">
    <property type="entry name" value="HATPase_dom"/>
</dbReference>
<evidence type="ECO:0000256" key="4">
    <source>
        <dbReference type="ARBA" id="ARBA00022553"/>
    </source>
</evidence>
<dbReference type="PROSITE" id="PS50109">
    <property type="entry name" value="HIS_KIN"/>
    <property type="match status" value="1"/>
</dbReference>
<keyword evidence="9" id="KW-0902">Two-component regulatory system</keyword>
<dbReference type="eggNOG" id="COG2205">
    <property type="taxonomic scope" value="Bacteria"/>
</dbReference>
<dbReference type="GO" id="GO:0007234">
    <property type="term" value="P:osmosensory signaling via phosphorelay pathway"/>
    <property type="evidence" value="ECO:0007669"/>
    <property type="project" value="TreeGrafter"/>
</dbReference>
<dbReference type="InterPro" id="IPR005467">
    <property type="entry name" value="His_kinase_dom"/>
</dbReference>
<evidence type="ECO:0000256" key="3">
    <source>
        <dbReference type="ARBA" id="ARBA00012438"/>
    </source>
</evidence>
<dbReference type="InterPro" id="IPR050351">
    <property type="entry name" value="BphY/WalK/GraS-like"/>
</dbReference>
<dbReference type="SMART" id="SM00387">
    <property type="entry name" value="HATPase_c"/>
    <property type="match status" value="1"/>
</dbReference>
<dbReference type="Pfam" id="PF02518">
    <property type="entry name" value="HATPase_c"/>
    <property type="match status" value="1"/>
</dbReference>
<evidence type="ECO:0000256" key="9">
    <source>
        <dbReference type="ARBA" id="ARBA00023012"/>
    </source>
</evidence>
<dbReference type="EC" id="2.7.13.3" evidence="3"/>
<evidence type="ECO:0000256" key="1">
    <source>
        <dbReference type="ARBA" id="ARBA00000085"/>
    </source>
</evidence>
<dbReference type="Gene3D" id="1.10.287.130">
    <property type="match status" value="1"/>
</dbReference>
<dbReference type="SUPFAM" id="SSF47384">
    <property type="entry name" value="Homodimeric domain of signal transducing histidine kinase"/>
    <property type="match status" value="1"/>
</dbReference>
<evidence type="ECO:0000313" key="12">
    <source>
        <dbReference type="EMBL" id="ENO18507.1"/>
    </source>
</evidence>
<evidence type="ECO:0000259" key="11">
    <source>
        <dbReference type="PROSITE" id="PS50109"/>
    </source>
</evidence>
<comment type="caution">
    <text evidence="12">The sequence shown here is derived from an EMBL/GenBank/DDBJ whole genome shotgun (WGS) entry which is preliminary data.</text>
</comment>
<dbReference type="GO" id="GO:0005886">
    <property type="term" value="C:plasma membrane"/>
    <property type="evidence" value="ECO:0007669"/>
    <property type="project" value="UniProtKB-SubCell"/>
</dbReference>
<keyword evidence="4" id="KW-0597">Phosphoprotein</keyword>
<dbReference type="Proteomes" id="UP000013015">
    <property type="component" value="Unassembled WGS sequence"/>
</dbReference>
<evidence type="ECO:0000256" key="7">
    <source>
        <dbReference type="ARBA" id="ARBA00022777"/>
    </source>
</evidence>
<dbReference type="OrthoDB" id="9757990at2"/>
<keyword evidence="6" id="KW-0547">Nucleotide-binding</keyword>
<evidence type="ECO:0000313" key="13">
    <source>
        <dbReference type="Proteomes" id="UP000013015"/>
    </source>
</evidence>
<dbReference type="InterPro" id="IPR036097">
    <property type="entry name" value="HisK_dim/P_sf"/>
</dbReference>
<dbReference type="PATRIC" id="fig|888050.3.peg.727"/>
<dbReference type="CDD" id="cd00082">
    <property type="entry name" value="HisKA"/>
    <property type="match status" value="1"/>
</dbReference>
<evidence type="ECO:0000256" key="10">
    <source>
        <dbReference type="ARBA" id="ARBA00039401"/>
    </source>
</evidence>
<dbReference type="Pfam" id="PF00512">
    <property type="entry name" value="HisKA"/>
    <property type="match status" value="1"/>
</dbReference>
<dbReference type="PRINTS" id="PR00344">
    <property type="entry name" value="BCTRLSENSOR"/>
</dbReference>
<dbReference type="Gene3D" id="3.30.565.10">
    <property type="entry name" value="Histidine kinase-like ATPase, C-terminal domain"/>
    <property type="match status" value="1"/>
</dbReference>
<dbReference type="AlphaFoldDB" id="N6X511"/>
<dbReference type="GO" id="GO:0030295">
    <property type="term" value="F:protein kinase activator activity"/>
    <property type="evidence" value="ECO:0007669"/>
    <property type="project" value="TreeGrafter"/>
</dbReference>
<evidence type="ECO:0000256" key="5">
    <source>
        <dbReference type="ARBA" id="ARBA00022679"/>
    </source>
</evidence>
<accession>N6X511</accession>
<comment type="subcellular location">
    <subcellularLocation>
        <location evidence="2">Cell membrane</location>
    </subcellularLocation>
</comment>
<dbReference type="STRING" id="888050.HMPREF9004_0764"/>
<dbReference type="GO" id="GO:0000156">
    <property type="term" value="F:phosphorelay response regulator activity"/>
    <property type="evidence" value="ECO:0007669"/>
    <property type="project" value="TreeGrafter"/>
</dbReference>
<reference evidence="12 13" key="1">
    <citation type="submission" date="2013-03" db="EMBL/GenBank/DDBJ databases">
        <title>Reference genome for the Human Microbiome Project.</title>
        <authorList>
            <person name="Aqrawi P."/>
            <person name="Ayvaz T."/>
            <person name="Bess C."/>
            <person name="Blankenburg K."/>
            <person name="Coyle M."/>
            <person name="Deng J."/>
            <person name="Forbes L."/>
            <person name="Fowler G."/>
            <person name="Francisco L."/>
            <person name="Fu Q."/>
            <person name="Gibbs R."/>
            <person name="Gross S."/>
            <person name="Gubbala S."/>
            <person name="Hale W."/>
            <person name="Hemphill L."/>
            <person name="Highlander S."/>
            <person name="Hirani K."/>
            <person name="Jackson L."/>
            <person name="Jakkamsetti A."/>
            <person name="Javaid M."/>
            <person name="Jayaseelan J.C."/>
            <person name="Jiang H."/>
            <person name="Joshi V."/>
            <person name="Korchina V."/>
            <person name="Kovar C."/>
            <person name="Lara F."/>
            <person name="Lee S."/>
            <person name="Liu Y."/>
            <person name="Mata R."/>
            <person name="Mathew T."/>
            <person name="Munidasa M."/>
            <person name="Muzny D."/>
            <person name="Nazareth L."/>
            <person name="Ngo R."/>
            <person name="Nguyen L."/>
            <person name="Nguyen N."/>
            <person name="Okwuonu G."/>
            <person name="Ongeri F."/>
            <person name="Palculict T."/>
            <person name="Patil S."/>
            <person name="Petrosino J."/>
            <person name="Pham C."/>
            <person name="Pham P."/>
            <person name="Pu L.-L."/>
            <person name="Qin X."/>
            <person name="Qu J."/>
            <person name="Reid J."/>
            <person name="Ross M."/>
            <person name="Ruth R."/>
            <person name="Saada N."/>
            <person name="San Lucas F."/>
            <person name="Santibanez J."/>
            <person name="Shang Y."/>
            <person name="Simmons D."/>
            <person name="Song X.-Z."/>
            <person name="Tang L.-Y."/>
            <person name="Thornton R."/>
            <person name="Warren J."/>
            <person name="Weissenberger G."/>
            <person name="Wilczek-Boney K."/>
            <person name="Worley K."/>
            <person name="Youmans B."/>
            <person name="Zhang J."/>
            <person name="Zhang L."/>
            <person name="Zhao Z."/>
            <person name="Zhou C."/>
            <person name="Zhu D."/>
            <person name="Zhu Y."/>
        </authorList>
    </citation>
    <scope>NUCLEOTIDE SEQUENCE [LARGE SCALE GENOMIC DNA]</scope>
    <source>
        <strain evidence="12 13">F0333</strain>
    </source>
</reference>
<protein>
    <recommendedName>
        <fullName evidence="10">Sensor-like histidine kinase SenX3</fullName>
        <ecNumber evidence="3">2.7.13.3</ecNumber>
    </recommendedName>
</protein>
<comment type="catalytic activity">
    <reaction evidence="1">
        <text>ATP + protein L-histidine = ADP + protein N-phospho-L-histidine.</text>
        <dbReference type="EC" id="2.7.13.3"/>
    </reaction>
</comment>
<keyword evidence="7" id="KW-0418">Kinase</keyword>
<dbReference type="PANTHER" id="PTHR42878:SF7">
    <property type="entry name" value="SENSOR HISTIDINE KINASE GLRK"/>
    <property type="match status" value="1"/>
</dbReference>
<evidence type="ECO:0000256" key="8">
    <source>
        <dbReference type="ARBA" id="ARBA00022840"/>
    </source>
</evidence>
<dbReference type="SMART" id="SM00388">
    <property type="entry name" value="HisKA"/>
    <property type="match status" value="1"/>
</dbReference>
<dbReference type="InterPro" id="IPR036890">
    <property type="entry name" value="HATPase_C_sf"/>
</dbReference>
<dbReference type="GO" id="GO:0005524">
    <property type="term" value="F:ATP binding"/>
    <property type="evidence" value="ECO:0007669"/>
    <property type="project" value="UniProtKB-KW"/>
</dbReference>
<feature type="domain" description="Histidine kinase" evidence="11">
    <location>
        <begin position="49"/>
        <end position="260"/>
    </location>
</feature>
<keyword evidence="5" id="KW-0808">Transferase</keyword>
<dbReference type="GO" id="GO:0000155">
    <property type="term" value="F:phosphorelay sensor kinase activity"/>
    <property type="evidence" value="ECO:0007669"/>
    <property type="project" value="InterPro"/>
</dbReference>
<keyword evidence="8" id="KW-0067">ATP-binding</keyword>
<dbReference type="InterPro" id="IPR004358">
    <property type="entry name" value="Sig_transdc_His_kin-like_C"/>
</dbReference>
<organism evidence="12 13">
    <name type="scientific">Schaalia cardiffensis F0333</name>
    <dbReference type="NCBI Taxonomy" id="888050"/>
    <lineage>
        <taxon>Bacteria</taxon>
        <taxon>Bacillati</taxon>
        <taxon>Actinomycetota</taxon>
        <taxon>Actinomycetes</taxon>
        <taxon>Actinomycetales</taxon>
        <taxon>Actinomycetaceae</taxon>
        <taxon>Schaalia</taxon>
    </lineage>
</organism>
<sequence>MEYLALTGWSFCVLFLIFFLHERATSKHLRKELESLRLRALETANAPAVLAHEIRTPLALIRGAGELLSEGMAGELTDTQRQFLHTMMTNTQRVIALAESMLTDLKLHSSDPLATEPVDIREVVASTAREMRRISDTPIRVDAPGGVLIVPANAPMIRQLIWNLLNNSLRHASSEAVIVSVAPAEGGGALISIEDSGTDIPEDEQETVLAPFISDSAPNPGTGIGMAVAGRIVEAHGGSLMIDSVEGRGTAVHIRLPGERS</sequence>
<dbReference type="InterPro" id="IPR003661">
    <property type="entry name" value="HisK_dim/P_dom"/>
</dbReference>
<name>N6X511_9ACTO</name>
<evidence type="ECO:0000256" key="6">
    <source>
        <dbReference type="ARBA" id="ARBA00022741"/>
    </source>
</evidence>
<keyword evidence="13" id="KW-1185">Reference proteome</keyword>
<proteinExistence type="predicted"/>
<dbReference type="HOGENOM" id="CLU_000445_89_3_11"/>
<dbReference type="EMBL" id="AQHZ01000013">
    <property type="protein sequence ID" value="ENO18507.1"/>
    <property type="molecule type" value="Genomic_DNA"/>
</dbReference>